<comment type="caution">
    <text evidence="18">The sequence shown here is derived from an EMBL/GenBank/DDBJ whole genome shotgun (WGS) entry which is preliminary data.</text>
</comment>
<feature type="transmembrane region" description="Helical" evidence="16">
    <location>
        <begin position="759"/>
        <end position="777"/>
    </location>
</feature>
<evidence type="ECO:0000256" key="15">
    <source>
        <dbReference type="SAM" id="MobiDB-lite"/>
    </source>
</evidence>
<evidence type="ECO:0000256" key="4">
    <source>
        <dbReference type="ARBA" id="ARBA00022475"/>
    </source>
</evidence>
<evidence type="ECO:0000256" key="5">
    <source>
        <dbReference type="ARBA" id="ARBA00022617"/>
    </source>
</evidence>
<feature type="transmembrane region" description="Helical" evidence="16">
    <location>
        <begin position="640"/>
        <end position="658"/>
    </location>
</feature>
<keyword evidence="3 14" id="KW-0813">Transport</keyword>
<dbReference type="EMBL" id="JAZIBG010000058">
    <property type="protein sequence ID" value="MEF7617512.1"/>
    <property type="molecule type" value="Genomic_DNA"/>
</dbReference>
<evidence type="ECO:0000256" key="10">
    <source>
        <dbReference type="ARBA" id="ARBA00022989"/>
    </source>
</evidence>
<dbReference type="Pfam" id="PF00115">
    <property type="entry name" value="COX1"/>
    <property type="match status" value="1"/>
</dbReference>
<feature type="transmembrane region" description="Helical" evidence="16">
    <location>
        <begin position="426"/>
        <end position="448"/>
    </location>
</feature>
<dbReference type="GO" id="GO:0046872">
    <property type="term" value="F:metal ion binding"/>
    <property type="evidence" value="ECO:0007669"/>
    <property type="project" value="UniProtKB-KW"/>
</dbReference>
<keyword evidence="5 14" id="KW-0349">Heme</keyword>
<dbReference type="PANTHER" id="PTHR10422:SF35">
    <property type="entry name" value="CYTOCHROME BO(3) UBIQUINOL OXIDASE SUBUNIT 1"/>
    <property type="match status" value="1"/>
</dbReference>
<dbReference type="Proteomes" id="UP001336250">
    <property type="component" value="Unassembled WGS sequence"/>
</dbReference>
<feature type="transmembrane region" description="Helical" evidence="16">
    <location>
        <begin position="235"/>
        <end position="261"/>
    </location>
</feature>
<dbReference type="PRINTS" id="PR01165">
    <property type="entry name" value="CYCOXIDASEI"/>
</dbReference>
<dbReference type="GO" id="GO:0009060">
    <property type="term" value="P:aerobic respiration"/>
    <property type="evidence" value="ECO:0007669"/>
    <property type="project" value="InterPro"/>
</dbReference>
<dbReference type="SUPFAM" id="SSF81442">
    <property type="entry name" value="Cytochrome c oxidase subunit I-like"/>
    <property type="match status" value="1"/>
</dbReference>
<evidence type="ECO:0000256" key="3">
    <source>
        <dbReference type="ARBA" id="ARBA00022448"/>
    </source>
</evidence>
<comment type="similarity">
    <text evidence="2 14">Belongs to the heme-copper respiratory oxidase family.</text>
</comment>
<feature type="domain" description="Cytochrome oxidase subunit I profile" evidence="17">
    <location>
        <begin position="45"/>
        <end position="577"/>
    </location>
</feature>
<sequence length="866" mass="93603">MTRGASPGVAGAVQDAAAQPSETGFDTTLYERFPTQGGRPAGEFEALKKVWETPAGWRSFSAVNNNFIGFLFIVTAFGFFIAAGILSLVMRVQLAAPLAEVVPQETYNQLFTMHGSVMMFLFAVPAIEAIAVLLLPQMLAARDLPFPRLSAYSYWAYLIGGVVFFCSIFFSLAPSDGWFMYPPLSSGVYSKGINADFWLLGIGFIEISAIAGAIELIVGVLRTRAPGMTLAKMPVYAWAVLIFGVMIILAFPAMIMVTFLLELERAFNWPLFDATRGGDPLLYQHLFWFFGHPDVYIIFIPASAMVSTMIVTVAQKRLVGHELVVLAMIATGFISFGVWAHHMFTVGLPGLSAGYFSAASMAVAIPAGAQVFAWICTLAAGRVQRNVPSLFLVGGILIFVMGGLTGVMVGMVAFDGQAHDTYFVVAHFHYVLIGGMVFPLLAGFYYWTPMMNGQRLSEAVGRWVFWLCFVGVHVSFLPMHLTGLMGMPRRVNTYLPDRGWDTTNLISTVGAFIMAAGVLLFLIDAVRCYARQGGGGGEARNVFGAGTLEWLSAGNYGVRSIPVVNDLEPLWADPRMASDVEAGRYFLPNTATGERETLVTSAARAEPQYLQIMPGPSWWPLLAALFTAGCFLLLTVKALALSAACGVLTVFCLMRWVWGNDRHIPQKQVDVGAGILLPTYVTGPQAHGWWAAVLLTIVLGMIFSMAMFGYLYLYGAHPDAWRIAAPSGALVPGLLLLGTSLATAYMARPVMANFERGSGASAVLIALSAVCLAGALATDLSDWRHAGLRGDASGQGATVYAMMAWHGSVVLAVVLSAFYYLLRWMRGLAPRPANKTLEALRILFIYAALEGAAGLLLPRLIPWGGL</sequence>
<dbReference type="InterPro" id="IPR013833">
    <property type="entry name" value="Cyt_c_oxidase_su3_a-hlx"/>
</dbReference>
<evidence type="ECO:0000313" key="19">
    <source>
        <dbReference type="Proteomes" id="UP001336250"/>
    </source>
</evidence>
<evidence type="ECO:0000256" key="9">
    <source>
        <dbReference type="ARBA" id="ARBA00022982"/>
    </source>
</evidence>
<dbReference type="GO" id="GO:0020037">
    <property type="term" value="F:heme binding"/>
    <property type="evidence" value="ECO:0007669"/>
    <property type="project" value="InterPro"/>
</dbReference>
<dbReference type="SUPFAM" id="SSF81452">
    <property type="entry name" value="Cytochrome c oxidase subunit III-like"/>
    <property type="match status" value="1"/>
</dbReference>
<dbReference type="Gene3D" id="1.20.210.10">
    <property type="entry name" value="Cytochrome c oxidase-like, subunit I domain"/>
    <property type="match status" value="1"/>
</dbReference>
<feature type="transmembrane region" description="Helical" evidence="16">
    <location>
        <begin position="689"/>
        <end position="711"/>
    </location>
</feature>
<feature type="transmembrane region" description="Helical" evidence="16">
    <location>
        <begin position="353"/>
        <end position="378"/>
    </location>
</feature>
<evidence type="ECO:0000256" key="12">
    <source>
        <dbReference type="ARBA" id="ARBA00023008"/>
    </source>
</evidence>
<feature type="transmembrane region" description="Helical" evidence="16">
    <location>
        <begin position="618"/>
        <end position="634"/>
    </location>
</feature>
<dbReference type="PANTHER" id="PTHR10422">
    <property type="entry name" value="CYTOCHROME C OXIDASE SUBUNIT 1"/>
    <property type="match status" value="1"/>
</dbReference>
<evidence type="ECO:0000256" key="2">
    <source>
        <dbReference type="ARBA" id="ARBA00009578"/>
    </source>
</evidence>
<keyword evidence="12" id="KW-0186">Copper</keyword>
<feature type="transmembrane region" description="Helical" evidence="16">
    <location>
        <begin position="843"/>
        <end position="861"/>
    </location>
</feature>
<dbReference type="InterPro" id="IPR023615">
    <property type="entry name" value="Cyt_c_Oxase_su1_BS"/>
</dbReference>
<keyword evidence="19" id="KW-1185">Reference proteome</keyword>
<feature type="transmembrane region" description="Helical" evidence="16">
    <location>
        <begin position="460"/>
        <end position="485"/>
    </location>
</feature>
<dbReference type="InterPro" id="IPR035973">
    <property type="entry name" value="Cyt_c_oxidase_su3-like_sf"/>
</dbReference>
<dbReference type="InterPro" id="IPR023616">
    <property type="entry name" value="Cyt_c_oxase-like_su1_dom"/>
</dbReference>
<keyword evidence="11" id="KW-0408">Iron</keyword>
<evidence type="ECO:0000256" key="7">
    <source>
        <dbReference type="ARBA" id="ARBA00022692"/>
    </source>
</evidence>
<dbReference type="AlphaFoldDB" id="A0AAW9QL16"/>
<evidence type="ECO:0000256" key="13">
    <source>
        <dbReference type="ARBA" id="ARBA00023136"/>
    </source>
</evidence>
<keyword evidence="9 14" id="KW-0249">Electron transport</keyword>
<feature type="transmembrane region" description="Helical" evidence="16">
    <location>
        <begin position="110"/>
        <end position="134"/>
    </location>
</feature>
<feature type="transmembrane region" description="Helical" evidence="16">
    <location>
        <begin position="797"/>
        <end position="822"/>
    </location>
</feature>
<evidence type="ECO:0000259" key="17">
    <source>
        <dbReference type="PROSITE" id="PS50855"/>
    </source>
</evidence>
<feature type="transmembrane region" description="Helical" evidence="16">
    <location>
        <begin position="390"/>
        <end position="414"/>
    </location>
</feature>
<dbReference type="RefSeq" id="WP_332293275.1">
    <property type="nucleotide sequence ID" value="NZ_JAZIBG010000058.1"/>
</dbReference>
<accession>A0AAW9QL16</accession>
<feature type="transmembrane region" description="Helical" evidence="16">
    <location>
        <begin position="154"/>
        <end position="173"/>
    </location>
</feature>
<gene>
    <name evidence="18" type="ORF">V4F39_26620</name>
</gene>
<dbReference type="PROSITE" id="PS00077">
    <property type="entry name" value="COX1_CUB"/>
    <property type="match status" value="1"/>
</dbReference>
<protein>
    <submittedName>
        <fullName evidence="18">Cbb3-type cytochrome c oxidase subunit I</fullName>
    </submittedName>
</protein>
<dbReference type="InterPro" id="IPR036927">
    <property type="entry name" value="Cyt_c_oxase-like_su1_sf"/>
</dbReference>
<feature type="compositionally biased region" description="Low complexity" evidence="15">
    <location>
        <begin position="7"/>
        <end position="20"/>
    </location>
</feature>
<name>A0AAW9QL16_9BURK</name>
<evidence type="ECO:0000256" key="16">
    <source>
        <dbReference type="SAM" id="Phobius"/>
    </source>
</evidence>
<keyword evidence="10 16" id="KW-1133">Transmembrane helix</keyword>
<evidence type="ECO:0000313" key="18">
    <source>
        <dbReference type="EMBL" id="MEF7617512.1"/>
    </source>
</evidence>
<dbReference type="GO" id="GO:0022904">
    <property type="term" value="P:respiratory electron transport chain"/>
    <property type="evidence" value="ECO:0007669"/>
    <property type="project" value="InterPro"/>
</dbReference>
<comment type="subcellular location">
    <subcellularLocation>
        <location evidence="1">Cell membrane</location>
        <topology evidence="1">Multi-pass membrane protein</topology>
    </subcellularLocation>
</comment>
<keyword evidence="8" id="KW-0479">Metal-binding</keyword>
<evidence type="ECO:0000256" key="11">
    <source>
        <dbReference type="ARBA" id="ARBA00023004"/>
    </source>
</evidence>
<dbReference type="GO" id="GO:0004129">
    <property type="term" value="F:cytochrome-c oxidase activity"/>
    <property type="evidence" value="ECO:0007669"/>
    <property type="project" value="InterPro"/>
</dbReference>
<evidence type="ECO:0000256" key="1">
    <source>
        <dbReference type="ARBA" id="ARBA00004651"/>
    </source>
</evidence>
<keyword evidence="7 14" id="KW-0812">Transmembrane</keyword>
<feature type="transmembrane region" description="Helical" evidence="16">
    <location>
        <begin position="197"/>
        <end position="223"/>
    </location>
</feature>
<dbReference type="Gene3D" id="1.20.120.80">
    <property type="entry name" value="Cytochrome c oxidase, subunit III, four-helix bundle"/>
    <property type="match status" value="1"/>
</dbReference>
<keyword evidence="6 14" id="KW-0679">Respiratory chain</keyword>
<evidence type="ECO:0000256" key="14">
    <source>
        <dbReference type="RuleBase" id="RU000370"/>
    </source>
</evidence>
<feature type="transmembrane region" description="Helical" evidence="16">
    <location>
        <begin position="295"/>
        <end position="314"/>
    </location>
</feature>
<reference evidence="18 19" key="1">
    <citation type="submission" date="2024-02" db="EMBL/GenBank/DDBJ databases">
        <title>Genome sequence of Aquincola sp. MAHUQ-54.</title>
        <authorList>
            <person name="Huq M.A."/>
        </authorList>
    </citation>
    <scope>NUCLEOTIDE SEQUENCE [LARGE SCALE GENOMIC DNA]</scope>
    <source>
        <strain evidence="18 19">MAHUQ-54</strain>
    </source>
</reference>
<evidence type="ECO:0000256" key="6">
    <source>
        <dbReference type="ARBA" id="ARBA00022660"/>
    </source>
</evidence>
<dbReference type="PROSITE" id="PS50855">
    <property type="entry name" value="COX1"/>
    <property type="match status" value="1"/>
</dbReference>
<dbReference type="GO" id="GO:0005886">
    <property type="term" value="C:plasma membrane"/>
    <property type="evidence" value="ECO:0007669"/>
    <property type="project" value="UniProtKB-SubCell"/>
</dbReference>
<organism evidence="18 19">
    <name type="scientific">Aquincola agrisoli</name>
    <dbReference type="NCBI Taxonomy" id="3119538"/>
    <lineage>
        <taxon>Bacteria</taxon>
        <taxon>Pseudomonadati</taxon>
        <taxon>Pseudomonadota</taxon>
        <taxon>Betaproteobacteria</taxon>
        <taxon>Burkholderiales</taxon>
        <taxon>Sphaerotilaceae</taxon>
        <taxon>Aquincola</taxon>
    </lineage>
</organism>
<feature type="transmembrane region" description="Helical" evidence="16">
    <location>
        <begin position="505"/>
        <end position="523"/>
    </location>
</feature>
<keyword evidence="13 16" id="KW-0472">Membrane</keyword>
<proteinExistence type="inferred from homology"/>
<feature type="transmembrane region" description="Helical" evidence="16">
    <location>
        <begin position="323"/>
        <end position="341"/>
    </location>
</feature>
<feature type="transmembrane region" description="Helical" evidence="16">
    <location>
        <begin position="723"/>
        <end position="747"/>
    </location>
</feature>
<keyword evidence="4" id="KW-1003">Cell membrane</keyword>
<dbReference type="InterPro" id="IPR000883">
    <property type="entry name" value="Cyt_C_Oxase_1"/>
</dbReference>
<feature type="transmembrane region" description="Helical" evidence="16">
    <location>
        <begin position="67"/>
        <end position="90"/>
    </location>
</feature>
<evidence type="ECO:0000256" key="8">
    <source>
        <dbReference type="ARBA" id="ARBA00022723"/>
    </source>
</evidence>
<dbReference type="GO" id="GO:0015990">
    <property type="term" value="P:electron transport coupled proton transport"/>
    <property type="evidence" value="ECO:0007669"/>
    <property type="project" value="TreeGrafter"/>
</dbReference>
<feature type="region of interest" description="Disordered" evidence="15">
    <location>
        <begin position="1"/>
        <end position="21"/>
    </location>
</feature>